<sequence length="292" mass="32729">MVNELQRSPDRPRSVATAPIPRLDRPWQHVAMLARSAVFDIYGDHLLSSTKWAPVAALVQLTGVIDIAPAATRTAISRMAREGWLTAQTRDGARGYAMTPRAAQRLATAGQRIYADHTPEWDGRWHIVVVEHSGDRSARARVRASMEYLGYARLAVDTWIAPRASDDLAGTLGPGYREFHSELSGDPRQFASSMWDLEQIADAHRQYDRWLTELVQGFPDDASDEERYLTRTLAVHEWRKFLFRDPGLPPEVLPDAWPGTVASERFRDVAARLRPGASAYVESCIRTALGRA</sequence>
<dbReference type="PIRSF" id="PIRSF020623">
    <property type="entry name" value="PaaX"/>
    <property type="match status" value="1"/>
</dbReference>
<dbReference type="AlphaFoldDB" id="A0A542EEL6"/>
<dbReference type="GO" id="GO:0006351">
    <property type="term" value="P:DNA-templated transcription"/>
    <property type="evidence" value="ECO:0007669"/>
    <property type="project" value="InterPro"/>
</dbReference>
<dbReference type="Pfam" id="PF07848">
    <property type="entry name" value="PaaX"/>
    <property type="match status" value="1"/>
</dbReference>
<proteinExistence type="predicted"/>
<accession>A0A542EEL6</accession>
<keyword evidence="5" id="KW-1185">Reference proteome</keyword>
<feature type="domain" description="Transcriptional repressor PaaX-like central Cas2-like" evidence="3">
    <location>
        <begin position="119"/>
        <end position="167"/>
    </location>
</feature>
<feature type="domain" description="Transcriptional repressor PaaX-like C-terminal" evidence="2">
    <location>
        <begin position="195"/>
        <end position="282"/>
    </location>
</feature>
<reference evidence="4 5" key="1">
    <citation type="submission" date="2019-06" db="EMBL/GenBank/DDBJ databases">
        <title>Sequencing the genomes of 1000 actinobacteria strains.</title>
        <authorList>
            <person name="Klenk H.-P."/>
        </authorList>
    </citation>
    <scope>NUCLEOTIDE SEQUENCE [LARGE SCALE GENOMIC DNA]</scope>
    <source>
        <strain evidence="4 5">DSM 19828</strain>
    </source>
</reference>
<evidence type="ECO:0000313" key="4">
    <source>
        <dbReference type="EMBL" id="TQJ13767.1"/>
    </source>
</evidence>
<dbReference type="Pfam" id="PF08223">
    <property type="entry name" value="PaaX_C"/>
    <property type="match status" value="1"/>
</dbReference>
<dbReference type="InterPro" id="IPR036388">
    <property type="entry name" value="WH-like_DNA-bd_sf"/>
</dbReference>
<organism evidence="4 5">
    <name type="scientific">Yimella lutea</name>
    <dbReference type="NCBI Taxonomy" id="587872"/>
    <lineage>
        <taxon>Bacteria</taxon>
        <taxon>Bacillati</taxon>
        <taxon>Actinomycetota</taxon>
        <taxon>Actinomycetes</taxon>
        <taxon>Micrococcales</taxon>
        <taxon>Dermacoccaceae</taxon>
        <taxon>Yimella</taxon>
    </lineage>
</organism>
<dbReference type="Proteomes" id="UP000320806">
    <property type="component" value="Unassembled WGS sequence"/>
</dbReference>
<evidence type="ECO:0000313" key="5">
    <source>
        <dbReference type="Proteomes" id="UP000320806"/>
    </source>
</evidence>
<dbReference type="Gene3D" id="1.10.10.10">
    <property type="entry name" value="Winged helix-like DNA-binding domain superfamily/Winged helix DNA-binding domain"/>
    <property type="match status" value="1"/>
</dbReference>
<dbReference type="Pfam" id="PF20803">
    <property type="entry name" value="PaaX_M"/>
    <property type="match status" value="1"/>
</dbReference>
<evidence type="ECO:0000259" key="1">
    <source>
        <dbReference type="Pfam" id="PF07848"/>
    </source>
</evidence>
<evidence type="ECO:0000259" key="2">
    <source>
        <dbReference type="Pfam" id="PF08223"/>
    </source>
</evidence>
<name>A0A542EEL6_9MICO</name>
<dbReference type="EMBL" id="VFMO01000001">
    <property type="protein sequence ID" value="TQJ13767.1"/>
    <property type="molecule type" value="Genomic_DNA"/>
</dbReference>
<comment type="caution">
    <text evidence="4">The sequence shown here is derived from an EMBL/GenBank/DDBJ whole genome shotgun (WGS) entry which is preliminary data.</text>
</comment>
<dbReference type="InterPro" id="IPR048846">
    <property type="entry name" value="PaaX-like_central"/>
</dbReference>
<dbReference type="Gene3D" id="3.30.70.2650">
    <property type="match status" value="1"/>
</dbReference>
<protein>
    <submittedName>
        <fullName evidence="4">PaaX family transcriptional regulator</fullName>
    </submittedName>
</protein>
<dbReference type="InterPro" id="IPR013225">
    <property type="entry name" value="PaaX_C"/>
</dbReference>
<feature type="domain" description="Transcriptional repressor PaaX-like N-terminal" evidence="1">
    <location>
        <begin position="34"/>
        <end position="99"/>
    </location>
</feature>
<evidence type="ECO:0000259" key="3">
    <source>
        <dbReference type="Pfam" id="PF20803"/>
    </source>
</evidence>
<dbReference type="PANTHER" id="PTHR30319:SF1">
    <property type="entry name" value="TRANSCRIPTIONAL REPRESSOR PAAX"/>
    <property type="match status" value="1"/>
</dbReference>
<dbReference type="InterPro" id="IPR011965">
    <property type="entry name" value="PaaX_trns_reg"/>
</dbReference>
<dbReference type="Gene3D" id="1.20.58.1460">
    <property type="match status" value="1"/>
</dbReference>
<gene>
    <name evidence="4" type="ORF">FB459_1201</name>
</gene>
<dbReference type="PANTHER" id="PTHR30319">
    <property type="entry name" value="PHENYLACETIC ACID REGULATOR-RELATED TRANSCRIPTIONAL REPRESSOR"/>
    <property type="match status" value="1"/>
</dbReference>
<dbReference type="InterPro" id="IPR012906">
    <property type="entry name" value="PaaX-like_N"/>
</dbReference>